<comment type="caution">
    <text evidence="2">The sequence shown here is derived from an EMBL/GenBank/DDBJ whole genome shotgun (WGS) entry which is preliminary data.</text>
</comment>
<sequence length="131" mass="14164">MNRQHALVLLAAAVLALCGCSASVPLSEPDSAALATLAEVAGPSSDVNADRITSTECWLPSAHAIEDPSVDSDTLWRVLCRVHYTDDSGERYQDATCIGDFASDPMLDHCYRWAHYDFAPTFEDFPAVSAD</sequence>
<keyword evidence="3" id="KW-1185">Reference proteome</keyword>
<protein>
    <submittedName>
        <fullName evidence="2">Uncharacterized protein</fullName>
    </submittedName>
</protein>
<accession>A0ABP7L5Q1</accession>
<feature type="signal peptide" evidence="1">
    <location>
        <begin position="1"/>
        <end position="22"/>
    </location>
</feature>
<evidence type="ECO:0000313" key="2">
    <source>
        <dbReference type="EMBL" id="GAA3895466.1"/>
    </source>
</evidence>
<keyword evidence="1" id="KW-0732">Signal</keyword>
<proteinExistence type="predicted"/>
<name>A0ABP7L5Q1_9MICO</name>
<organism evidence="2 3">
    <name type="scientific">Leifsonia kafniensis</name>
    <dbReference type="NCBI Taxonomy" id="475957"/>
    <lineage>
        <taxon>Bacteria</taxon>
        <taxon>Bacillati</taxon>
        <taxon>Actinomycetota</taxon>
        <taxon>Actinomycetes</taxon>
        <taxon>Micrococcales</taxon>
        <taxon>Microbacteriaceae</taxon>
        <taxon>Leifsonia</taxon>
    </lineage>
</organism>
<dbReference type="Proteomes" id="UP001501803">
    <property type="component" value="Unassembled WGS sequence"/>
</dbReference>
<dbReference type="EMBL" id="BAABCN010000018">
    <property type="protein sequence ID" value="GAA3895466.1"/>
    <property type="molecule type" value="Genomic_DNA"/>
</dbReference>
<feature type="chain" id="PRO_5046650687" evidence="1">
    <location>
        <begin position="23"/>
        <end position="131"/>
    </location>
</feature>
<gene>
    <name evidence="2" type="ORF">GCM10022381_41240</name>
</gene>
<dbReference type="RefSeq" id="WP_345069806.1">
    <property type="nucleotide sequence ID" value="NZ_BAABCN010000018.1"/>
</dbReference>
<evidence type="ECO:0000313" key="3">
    <source>
        <dbReference type="Proteomes" id="UP001501803"/>
    </source>
</evidence>
<reference evidence="3" key="1">
    <citation type="journal article" date="2019" name="Int. J. Syst. Evol. Microbiol.">
        <title>The Global Catalogue of Microorganisms (GCM) 10K type strain sequencing project: providing services to taxonomists for standard genome sequencing and annotation.</title>
        <authorList>
            <consortium name="The Broad Institute Genomics Platform"/>
            <consortium name="The Broad Institute Genome Sequencing Center for Infectious Disease"/>
            <person name="Wu L."/>
            <person name="Ma J."/>
        </authorList>
    </citation>
    <scope>NUCLEOTIDE SEQUENCE [LARGE SCALE GENOMIC DNA]</scope>
    <source>
        <strain evidence="3">JCM 17021</strain>
    </source>
</reference>
<dbReference type="PROSITE" id="PS51257">
    <property type="entry name" value="PROKAR_LIPOPROTEIN"/>
    <property type="match status" value="1"/>
</dbReference>
<evidence type="ECO:0000256" key="1">
    <source>
        <dbReference type="SAM" id="SignalP"/>
    </source>
</evidence>